<proteinExistence type="predicted"/>
<dbReference type="SUPFAM" id="SSF51905">
    <property type="entry name" value="FAD/NAD(P)-binding domain"/>
    <property type="match status" value="1"/>
</dbReference>
<dbReference type="Proteomes" id="UP000253517">
    <property type="component" value="Unassembled WGS sequence"/>
</dbReference>
<comment type="caution">
    <text evidence="2">The sequence shown here is derived from an EMBL/GenBank/DDBJ whole genome shotgun (WGS) entry which is preliminary data.</text>
</comment>
<dbReference type="GO" id="GO:0005737">
    <property type="term" value="C:cytoplasm"/>
    <property type="evidence" value="ECO:0007669"/>
    <property type="project" value="TreeGrafter"/>
</dbReference>
<dbReference type="EMBL" id="QPJS01000001">
    <property type="protein sequence ID" value="RCX05577.1"/>
    <property type="molecule type" value="Genomic_DNA"/>
</dbReference>
<dbReference type="RefSeq" id="WP_114365882.1">
    <property type="nucleotide sequence ID" value="NZ_BHZF01000001.1"/>
</dbReference>
<name>A0A369ABW0_9FLAO</name>
<dbReference type="PANTHER" id="PTHR13847">
    <property type="entry name" value="SARCOSINE DEHYDROGENASE-RELATED"/>
    <property type="match status" value="1"/>
</dbReference>
<dbReference type="Pfam" id="PF01266">
    <property type="entry name" value="DAO"/>
    <property type="match status" value="1"/>
</dbReference>
<dbReference type="Gene3D" id="3.30.9.10">
    <property type="entry name" value="D-Amino Acid Oxidase, subunit A, domain 2"/>
    <property type="match status" value="1"/>
</dbReference>
<evidence type="ECO:0000259" key="1">
    <source>
        <dbReference type="Pfam" id="PF01266"/>
    </source>
</evidence>
<reference evidence="2 3" key="1">
    <citation type="submission" date="2018-07" db="EMBL/GenBank/DDBJ databases">
        <title>Genomic Encyclopedia of Type Strains, Phase IV (KMG-IV): sequencing the most valuable type-strain genomes for metagenomic binning, comparative biology and taxonomic classification.</title>
        <authorList>
            <person name="Goeker M."/>
        </authorList>
    </citation>
    <scope>NUCLEOTIDE SEQUENCE [LARGE SCALE GENOMIC DNA]</scope>
    <source>
        <strain evidence="2 3">DSM 21410</strain>
    </source>
</reference>
<protein>
    <submittedName>
        <fullName evidence="2">Glycine/D-amino acid oxidase-like deaminating enzyme</fullName>
    </submittedName>
</protein>
<dbReference type="InterPro" id="IPR036188">
    <property type="entry name" value="FAD/NAD-bd_sf"/>
</dbReference>
<keyword evidence="3" id="KW-1185">Reference proteome</keyword>
<accession>A0A369ABW0</accession>
<evidence type="ECO:0000313" key="3">
    <source>
        <dbReference type="Proteomes" id="UP000253517"/>
    </source>
</evidence>
<feature type="domain" description="FAD dependent oxidoreductase" evidence="1">
    <location>
        <begin position="18"/>
        <end position="377"/>
    </location>
</feature>
<evidence type="ECO:0000313" key="2">
    <source>
        <dbReference type="EMBL" id="RCX05577.1"/>
    </source>
</evidence>
<organism evidence="2 3">
    <name type="scientific">Schleiferia thermophila</name>
    <dbReference type="NCBI Taxonomy" id="884107"/>
    <lineage>
        <taxon>Bacteria</taxon>
        <taxon>Pseudomonadati</taxon>
        <taxon>Bacteroidota</taxon>
        <taxon>Flavobacteriia</taxon>
        <taxon>Flavobacteriales</taxon>
        <taxon>Schleiferiaceae</taxon>
        <taxon>Schleiferia</taxon>
    </lineage>
</organism>
<dbReference type="AlphaFoldDB" id="A0A369ABW0"/>
<sequence>MSRSLSFWECDAIFKNVDIAIVGAGITGLLTSIRASEVFPKAKILVLERSPIPYGASSRNAGFTCFGSPTEILSDIATMGKDRAIHLVADRWHGIKELLHIIKPYDVDFKFLGGYELFFKGEKKKYEEVCSKISELNNDLKELASEVFYIDDDLEELSGIKNAIGAIYTPYEGQLHSGKLILKLLQKAHSLGVIVLHGVEVSSIDKVGENFIVHSSIGKFQSRATIVCTNGFGKSLLESTNVAPKRGQILVTAPLPQPLEWKGNLHWDEGYYYARNIGDRRILIGGARNTDFNEESTDEIEISAKIQTALEEALKKFFKMPASHPVEFRWAGIMGFGPNNEKGYLLGKTDNGTLYGVRLSGMGIALAPILSKKLVELINI</sequence>
<dbReference type="InterPro" id="IPR006076">
    <property type="entry name" value="FAD-dep_OxRdtase"/>
</dbReference>
<dbReference type="Gene3D" id="3.50.50.60">
    <property type="entry name" value="FAD/NAD(P)-binding domain"/>
    <property type="match status" value="1"/>
</dbReference>
<gene>
    <name evidence="2" type="ORF">DES35_101864</name>
</gene>
<dbReference type="PANTHER" id="PTHR13847:SF281">
    <property type="entry name" value="FAD DEPENDENT OXIDOREDUCTASE DOMAIN-CONTAINING PROTEIN"/>
    <property type="match status" value="1"/>
</dbReference>